<feature type="compositionally biased region" description="Polar residues" evidence="2">
    <location>
        <begin position="39"/>
        <end position="50"/>
    </location>
</feature>
<feature type="region of interest" description="Disordered" evidence="2">
    <location>
        <begin position="180"/>
        <end position="216"/>
    </location>
</feature>
<evidence type="ECO:0000256" key="2">
    <source>
        <dbReference type="SAM" id="MobiDB-lite"/>
    </source>
</evidence>
<dbReference type="EMBL" id="MRDB01000074">
    <property type="protein sequence ID" value="RKL27471.1"/>
    <property type="molecule type" value="Genomic_DNA"/>
</dbReference>
<feature type="compositionally biased region" description="Basic residues" evidence="2">
    <location>
        <begin position="470"/>
        <end position="483"/>
    </location>
</feature>
<protein>
    <submittedName>
        <fullName evidence="3">Uncharacterized protein</fullName>
    </submittedName>
</protein>
<dbReference type="Proteomes" id="UP000283569">
    <property type="component" value="Unassembled WGS sequence"/>
</dbReference>
<comment type="caution">
    <text evidence="3">The sequence shown here is derived from an EMBL/GenBank/DDBJ whole genome shotgun (WGS) entry which is preliminary data.</text>
</comment>
<keyword evidence="1" id="KW-0175">Coiled coil</keyword>
<feature type="compositionally biased region" description="Basic and acidic residues" evidence="2">
    <location>
        <begin position="383"/>
        <end position="399"/>
    </location>
</feature>
<evidence type="ECO:0000256" key="1">
    <source>
        <dbReference type="SAM" id="Coils"/>
    </source>
</evidence>
<feature type="region of interest" description="Disordered" evidence="2">
    <location>
        <begin position="78"/>
        <end position="122"/>
    </location>
</feature>
<feature type="compositionally biased region" description="Basic residues" evidence="2">
    <location>
        <begin position="508"/>
        <end position="518"/>
    </location>
</feature>
<dbReference type="AlphaFoldDB" id="A0A420SDX0"/>
<proteinExistence type="predicted"/>
<feature type="compositionally biased region" description="Basic and acidic residues" evidence="2">
    <location>
        <begin position="361"/>
        <end position="370"/>
    </location>
</feature>
<reference evidence="3 4" key="1">
    <citation type="journal article" date="2018" name="Sci. Rep.">
        <title>Characterisation of pathogen-specific regions and novel effector candidates in Fusarium oxysporum f. sp. cepae.</title>
        <authorList>
            <person name="Armitage A.D."/>
            <person name="Taylor A."/>
            <person name="Sobczyk M.K."/>
            <person name="Baxter L."/>
            <person name="Greenfield B.P."/>
            <person name="Bates H.J."/>
            <person name="Wilson F."/>
            <person name="Jackson A.C."/>
            <person name="Ott S."/>
            <person name="Harrison R.J."/>
            <person name="Clarkson J.P."/>
        </authorList>
    </citation>
    <scope>NUCLEOTIDE SEQUENCE [LARGE SCALE GENOMIC DNA]</scope>
    <source>
        <strain evidence="3 4">Fp_A8</strain>
    </source>
</reference>
<feature type="compositionally biased region" description="Polar residues" evidence="2">
    <location>
        <begin position="456"/>
        <end position="467"/>
    </location>
</feature>
<feature type="compositionally biased region" description="Low complexity" evidence="2">
    <location>
        <begin position="78"/>
        <end position="102"/>
    </location>
</feature>
<organism evidence="3 4">
    <name type="scientific">Gibberella intermedia</name>
    <name type="common">Bulb rot disease fungus</name>
    <name type="synonym">Fusarium proliferatum</name>
    <dbReference type="NCBI Taxonomy" id="948311"/>
    <lineage>
        <taxon>Eukaryota</taxon>
        <taxon>Fungi</taxon>
        <taxon>Dikarya</taxon>
        <taxon>Ascomycota</taxon>
        <taxon>Pezizomycotina</taxon>
        <taxon>Sordariomycetes</taxon>
        <taxon>Hypocreomycetidae</taxon>
        <taxon>Hypocreales</taxon>
        <taxon>Nectriaceae</taxon>
        <taxon>Fusarium</taxon>
        <taxon>Fusarium fujikuroi species complex</taxon>
    </lineage>
</organism>
<feature type="region of interest" description="Disordered" evidence="2">
    <location>
        <begin position="1"/>
        <end position="63"/>
    </location>
</feature>
<feature type="compositionally biased region" description="Basic and acidic residues" evidence="2">
    <location>
        <begin position="111"/>
        <end position="122"/>
    </location>
</feature>
<evidence type="ECO:0000313" key="4">
    <source>
        <dbReference type="Proteomes" id="UP000283569"/>
    </source>
</evidence>
<feature type="compositionally biased region" description="Polar residues" evidence="2">
    <location>
        <begin position="14"/>
        <end position="27"/>
    </location>
</feature>
<feature type="region of interest" description="Disordered" evidence="2">
    <location>
        <begin position="361"/>
        <end position="439"/>
    </location>
</feature>
<feature type="compositionally biased region" description="Low complexity" evidence="2">
    <location>
        <begin position="53"/>
        <end position="63"/>
    </location>
</feature>
<feature type="coiled-coil region" evidence="1">
    <location>
        <begin position="262"/>
        <end position="296"/>
    </location>
</feature>
<feature type="compositionally biased region" description="Low complexity" evidence="2">
    <location>
        <begin position="428"/>
        <end position="439"/>
    </location>
</feature>
<evidence type="ECO:0000313" key="3">
    <source>
        <dbReference type="EMBL" id="RKL27471.1"/>
    </source>
</evidence>
<name>A0A420SDX0_GIBIN</name>
<gene>
    <name evidence="3" type="ORF">BFJ72_g13058</name>
</gene>
<feature type="coiled-coil region" evidence="1">
    <location>
        <begin position="153"/>
        <end position="180"/>
    </location>
</feature>
<accession>A0A420SDX0</accession>
<sequence length="557" mass="63854">MTTGPSEYRLVTDQAESAQNPHTSDSVRQPPPHCKPLISPSSCESLTGIPQPSLKSSNPSSSYRRCYRRYSYTSLVCSSKSSSVPSRSCSPDSSPASSVQEESSNDEEVKEPEPDLPKAPEHFERVFSVPKDLFEIYETYREWHFGFAAKQNVHVLMTKLNQENVKLEKAEQEVKALTQRLSSIAEPEPKIQPSKREQNSEVQKVTPSRLRKKRDARRRELIENKYNMPLEKRFEELAGWSEKVEADIDAAQDRNTFLDDMLDKAGRDIRKLQGEKLSLEANKGELQKQLKQSLQKMISRHDGFTQTEVPKDEAVACQTTMVHDDQTSVTLGDGSVQPLALQVTQDDRLAELQRENDRLRQENEEMRNAIEQRQGQDSSLEGPESRVTEVQPEEAHNGDEDPEAQVQGANVEMGGITTGGDSAASENIESPVIPVTPPVTSEAEETLVFYPLRYLNNINRDPGTSSDIARHRRDSRRRRRREQRKIERAEEEAQQQQQRRLERDKDARRPRKHHRKSLKVYREKKKISSPLGWVRYRRTLMDFLSFHYMFSSPLKLS</sequence>
<feature type="region of interest" description="Disordered" evidence="2">
    <location>
        <begin position="456"/>
        <end position="518"/>
    </location>
</feature>